<keyword evidence="2 5" id="KW-0812">Transmembrane</keyword>
<evidence type="ECO:0000313" key="6">
    <source>
        <dbReference type="EMBL" id="GAA4509333.1"/>
    </source>
</evidence>
<gene>
    <name evidence="6" type="ORF">GCM10023172_42670</name>
</gene>
<evidence type="ECO:0000256" key="2">
    <source>
        <dbReference type="ARBA" id="ARBA00022692"/>
    </source>
</evidence>
<dbReference type="Proteomes" id="UP001501243">
    <property type="component" value="Unassembled WGS sequence"/>
</dbReference>
<dbReference type="Gene3D" id="1.20.1510.10">
    <property type="entry name" value="Cation efflux protein transmembrane domain"/>
    <property type="match status" value="1"/>
</dbReference>
<evidence type="ECO:0000256" key="5">
    <source>
        <dbReference type="SAM" id="Phobius"/>
    </source>
</evidence>
<evidence type="ECO:0008006" key="8">
    <source>
        <dbReference type="Google" id="ProtNLM"/>
    </source>
</evidence>
<accession>A0ABP8QTL3</accession>
<name>A0ABP8QTL3_9BACT</name>
<feature type="transmembrane region" description="Helical" evidence="5">
    <location>
        <begin position="66"/>
        <end position="84"/>
    </location>
</feature>
<keyword evidence="3 5" id="KW-1133">Transmembrane helix</keyword>
<reference evidence="7" key="1">
    <citation type="journal article" date="2019" name="Int. J. Syst. Evol. Microbiol.">
        <title>The Global Catalogue of Microorganisms (GCM) 10K type strain sequencing project: providing services to taxonomists for standard genome sequencing and annotation.</title>
        <authorList>
            <consortium name="The Broad Institute Genomics Platform"/>
            <consortium name="The Broad Institute Genome Sequencing Center for Infectious Disease"/>
            <person name="Wu L."/>
            <person name="Ma J."/>
        </authorList>
    </citation>
    <scope>NUCLEOTIDE SEQUENCE [LARGE SCALE GENOMIC DNA]</scope>
    <source>
        <strain evidence="7">JCM 17841</strain>
    </source>
</reference>
<dbReference type="EMBL" id="BAABGQ010000016">
    <property type="protein sequence ID" value="GAA4509333.1"/>
    <property type="molecule type" value="Genomic_DNA"/>
</dbReference>
<protein>
    <recommendedName>
        <fullName evidence="8">Cation transporter</fullName>
    </recommendedName>
</protein>
<comment type="subcellular location">
    <subcellularLocation>
        <location evidence="1">Membrane</location>
        <topology evidence="1">Multi-pass membrane protein</topology>
    </subcellularLocation>
</comment>
<organism evidence="6 7">
    <name type="scientific">Hymenobacter ginsengisoli</name>
    <dbReference type="NCBI Taxonomy" id="1051626"/>
    <lineage>
        <taxon>Bacteria</taxon>
        <taxon>Pseudomonadati</taxon>
        <taxon>Bacteroidota</taxon>
        <taxon>Cytophagia</taxon>
        <taxon>Cytophagales</taxon>
        <taxon>Hymenobacteraceae</taxon>
        <taxon>Hymenobacter</taxon>
    </lineage>
</organism>
<keyword evidence="7" id="KW-1185">Reference proteome</keyword>
<feature type="transmembrane region" description="Helical" evidence="5">
    <location>
        <begin position="37"/>
        <end position="59"/>
    </location>
</feature>
<dbReference type="SUPFAM" id="SSF161111">
    <property type="entry name" value="Cation efflux protein transmembrane domain-like"/>
    <property type="match status" value="1"/>
</dbReference>
<dbReference type="InterPro" id="IPR027469">
    <property type="entry name" value="Cation_efflux_TMD_sf"/>
</dbReference>
<proteinExistence type="predicted"/>
<evidence type="ECO:0000256" key="4">
    <source>
        <dbReference type="ARBA" id="ARBA00023136"/>
    </source>
</evidence>
<evidence type="ECO:0000313" key="7">
    <source>
        <dbReference type="Proteomes" id="UP001501243"/>
    </source>
</evidence>
<evidence type="ECO:0000256" key="1">
    <source>
        <dbReference type="ARBA" id="ARBA00004141"/>
    </source>
</evidence>
<evidence type="ECO:0000256" key="3">
    <source>
        <dbReference type="ARBA" id="ARBA00022989"/>
    </source>
</evidence>
<comment type="caution">
    <text evidence="6">The sequence shown here is derived from an EMBL/GenBank/DDBJ whole genome shotgun (WGS) entry which is preliminary data.</text>
</comment>
<keyword evidence="4 5" id="KW-0472">Membrane</keyword>
<sequence>MALMVGVSFLALLGNWATLRLLRQANTDQVHIKASQIFASNGILVNLGVLVAAVLVYVARSPLPDLVIGLVVFALVARGAWQIFALSKSSA</sequence>